<dbReference type="GO" id="GO:0030198">
    <property type="term" value="P:extracellular matrix organization"/>
    <property type="evidence" value="ECO:0007669"/>
    <property type="project" value="TreeGrafter"/>
</dbReference>
<dbReference type="EMBL" id="JAIQCJ010002203">
    <property type="protein sequence ID" value="KAJ8779888.1"/>
    <property type="molecule type" value="Genomic_DNA"/>
</dbReference>
<feature type="compositionally biased region" description="Low complexity" evidence="1">
    <location>
        <begin position="125"/>
        <end position="139"/>
    </location>
</feature>
<keyword evidence="4" id="KW-1185">Reference proteome</keyword>
<dbReference type="GO" id="GO:0030020">
    <property type="term" value="F:extracellular matrix structural constituent conferring tensile strength"/>
    <property type="evidence" value="ECO:0007669"/>
    <property type="project" value="TreeGrafter"/>
</dbReference>
<dbReference type="GO" id="GO:0005615">
    <property type="term" value="C:extracellular space"/>
    <property type="evidence" value="ECO:0007669"/>
    <property type="project" value="TreeGrafter"/>
</dbReference>
<feature type="region of interest" description="Disordered" evidence="1">
    <location>
        <begin position="72"/>
        <end position="139"/>
    </location>
</feature>
<evidence type="ECO:0000313" key="3">
    <source>
        <dbReference type="EMBL" id="KAJ8779888.1"/>
    </source>
</evidence>
<evidence type="ECO:0000313" key="4">
    <source>
        <dbReference type="Proteomes" id="UP001159641"/>
    </source>
</evidence>
<dbReference type="GO" id="GO:0031012">
    <property type="term" value="C:extracellular matrix"/>
    <property type="evidence" value="ECO:0007669"/>
    <property type="project" value="TreeGrafter"/>
</dbReference>
<evidence type="ECO:0000256" key="1">
    <source>
        <dbReference type="SAM" id="MobiDB-lite"/>
    </source>
</evidence>
<accession>A0AB34GLG3</accession>
<evidence type="ECO:0000256" key="2">
    <source>
        <dbReference type="SAM" id="SignalP"/>
    </source>
</evidence>
<comment type="caution">
    <text evidence="3">The sequence shown here is derived from an EMBL/GenBank/DDBJ whole genome shotgun (WGS) entry which is preliminary data.</text>
</comment>
<feature type="region of interest" description="Disordered" evidence="1">
    <location>
        <begin position="153"/>
        <end position="173"/>
    </location>
</feature>
<feature type="chain" id="PRO_5044346524" evidence="2">
    <location>
        <begin position="32"/>
        <end position="319"/>
    </location>
</feature>
<name>A0AB34GLG3_ESCRO</name>
<keyword evidence="2" id="KW-0732">Signal</keyword>
<feature type="signal peptide" evidence="2">
    <location>
        <begin position="1"/>
        <end position="31"/>
    </location>
</feature>
<reference evidence="3 4" key="1">
    <citation type="submission" date="2022-11" db="EMBL/GenBank/DDBJ databases">
        <title>Whole genome sequence of Eschrichtius robustus ER-17-0199.</title>
        <authorList>
            <person name="Bruniche-Olsen A."/>
            <person name="Black A.N."/>
            <person name="Fields C.J."/>
            <person name="Walden K."/>
            <person name="Dewoody J.A."/>
        </authorList>
    </citation>
    <scope>NUCLEOTIDE SEQUENCE [LARGE SCALE GENOMIC DNA]</scope>
    <source>
        <strain evidence="3">ER-17-0199</strain>
        <tissue evidence="3">Blubber</tissue>
    </source>
</reference>
<dbReference type="PANTHER" id="PTHR24023">
    <property type="entry name" value="COLLAGEN ALPHA"/>
    <property type="match status" value="1"/>
</dbReference>
<dbReference type="Proteomes" id="UP001159641">
    <property type="component" value="Unassembled WGS sequence"/>
</dbReference>
<feature type="compositionally biased region" description="Pro residues" evidence="1">
    <location>
        <begin position="81"/>
        <end position="99"/>
    </location>
</feature>
<organism evidence="3 4">
    <name type="scientific">Eschrichtius robustus</name>
    <name type="common">California gray whale</name>
    <name type="synonym">Eschrichtius gibbosus</name>
    <dbReference type="NCBI Taxonomy" id="9764"/>
    <lineage>
        <taxon>Eukaryota</taxon>
        <taxon>Metazoa</taxon>
        <taxon>Chordata</taxon>
        <taxon>Craniata</taxon>
        <taxon>Vertebrata</taxon>
        <taxon>Euteleostomi</taxon>
        <taxon>Mammalia</taxon>
        <taxon>Eutheria</taxon>
        <taxon>Laurasiatheria</taxon>
        <taxon>Artiodactyla</taxon>
        <taxon>Whippomorpha</taxon>
        <taxon>Cetacea</taxon>
        <taxon>Mysticeti</taxon>
        <taxon>Eschrichtiidae</taxon>
        <taxon>Eschrichtius</taxon>
    </lineage>
</organism>
<dbReference type="PROSITE" id="PS51257">
    <property type="entry name" value="PROKAR_LIPOPROTEIN"/>
    <property type="match status" value="1"/>
</dbReference>
<dbReference type="InterPro" id="IPR050149">
    <property type="entry name" value="Collagen_superfamily"/>
</dbReference>
<protein>
    <submittedName>
        <fullName evidence="3">Uncharacterized protein</fullName>
    </submittedName>
</protein>
<dbReference type="PANTHER" id="PTHR24023:SF1112">
    <property type="entry name" value="COL_CUTICLE_N DOMAIN-CONTAINING PROTEIN-RELATED"/>
    <property type="match status" value="1"/>
</dbReference>
<dbReference type="AlphaFoldDB" id="A0AB34GLG3"/>
<proteinExistence type="predicted"/>
<sequence>MRGALTSLPSLPPPLLLLLLVLGCGLRAAASGGAAGAAGYPPVQYVQPMHKGPVGPPFREGKGQYLEMPLPLLPMDLKGEPGPPGKPGPRGPPGPPGFPGKPGTGKPGLHGQPGPAGPPGFSRMGKAGPPGLPGKGPLAYLGPQALLSLENQAPRGCQGPQDLGGSQGPRESLGPRVIEASRAKMEWANQGFLEPQARGVPPDPLVSLVQLAWANQVWMGFLGPLEIRDYLADVGPQGLRGRRGLEDPQECLAFGVTRGLVAWLGNLGSQERGGFQGLMDLLDRLGPKASQVSRAALEDQGWQEPWGRRVTWGSLGSLA</sequence>
<gene>
    <name evidence="3" type="ORF">J1605_012178</name>
</gene>